<dbReference type="AlphaFoldDB" id="A0A2P6TRV0"/>
<feature type="region of interest" description="Disordered" evidence="1">
    <location>
        <begin position="80"/>
        <end position="103"/>
    </location>
</feature>
<evidence type="ECO:0000313" key="2">
    <source>
        <dbReference type="EMBL" id="PRW56782.1"/>
    </source>
</evidence>
<sequence>MAPPPDGPRGRPPGEPGRPAGRRPTFEEKVASDVKYCRQRFELLQQRYKRRQELLGQLEASKEEKAAKYASQYAAELEGQAVGQGGGKQQERQKQQQQQQGAG</sequence>
<protein>
    <submittedName>
        <fullName evidence="2">Metal ion binding</fullName>
    </submittedName>
</protein>
<keyword evidence="3" id="KW-1185">Reference proteome</keyword>
<dbReference type="EMBL" id="LHPG02000008">
    <property type="protein sequence ID" value="PRW56782.1"/>
    <property type="molecule type" value="Genomic_DNA"/>
</dbReference>
<organism evidence="2 3">
    <name type="scientific">Chlorella sorokiniana</name>
    <name type="common">Freshwater green alga</name>
    <dbReference type="NCBI Taxonomy" id="3076"/>
    <lineage>
        <taxon>Eukaryota</taxon>
        <taxon>Viridiplantae</taxon>
        <taxon>Chlorophyta</taxon>
        <taxon>core chlorophytes</taxon>
        <taxon>Trebouxiophyceae</taxon>
        <taxon>Chlorellales</taxon>
        <taxon>Chlorellaceae</taxon>
        <taxon>Chlorella clade</taxon>
        <taxon>Chlorella</taxon>
    </lineage>
</organism>
<gene>
    <name evidence="2" type="ORF">C2E21_4463</name>
</gene>
<accession>A0A2P6TRV0</accession>
<feature type="region of interest" description="Disordered" evidence="1">
    <location>
        <begin position="1"/>
        <end position="27"/>
    </location>
</feature>
<evidence type="ECO:0000256" key="1">
    <source>
        <dbReference type="SAM" id="MobiDB-lite"/>
    </source>
</evidence>
<name>A0A2P6TRV0_CHLSO</name>
<evidence type="ECO:0000313" key="3">
    <source>
        <dbReference type="Proteomes" id="UP000239899"/>
    </source>
</evidence>
<comment type="caution">
    <text evidence="2">The sequence shown here is derived from an EMBL/GenBank/DDBJ whole genome shotgun (WGS) entry which is preliminary data.</text>
</comment>
<dbReference type="Proteomes" id="UP000239899">
    <property type="component" value="Unassembled WGS sequence"/>
</dbReference>
<proteinExistence type="predicted"/>
<reference evidence="2 3" key="1">
    <citation type="journal article" date="2018" name="Plant J.">
        <title>Genome sequences of Chlorella sorokiniana UTEX 1602 and Micractinium conductrix SAG 241.80: implications to maltose excretion by a green alga.</title>
        <authorList>
            <person name="Arriola M.B."/>
            <person name="Velmurugan N."/>
            <person name="Zhang Y."/>
            <person name="Plunkett M.H."/>
            <person name="Hondzo H."/>
            <person name="Barney B.M."/>
        </authorList>
    </citation>
    <scope>NUCLEOTIDE SEQUENCE [LARGE SCALE GENOMIC DNA]</scope>
    <source>
        <strain evidence="3">UTEX 1602</strain>
    </source>
</reference>
<feature type="compositionally biased region" description="Pro residues" evidence="1">
    <location>
        <begin position="1"/>
        <end position="16"/>
    </location>
</feature>